<dbReference type="Gene3D" id="3.10.180.10">
    <property type="entry name" value="2,3-Dihydroxybiphenyl 1,2-Dioxygenase, domain 1"/>
    <property type="match status" value="1"/>
</dbReference>
<accession>A0ABX2MG30</accession>
<gene>
    <name evidence="2" type="ORF">HP548_01085</name>
</gene>
<reference evidence="2 3" key="1">
    <citation type="submission" date="2020-05" db="EMBL/GenBank/DDBJ databases">
        <title>Genome Sequencing of Type Strains.</title>
        <authorList>
            <person name="Lemaire J.F."/>
            <person name="Inderbitzin P."/>
            <person name="Gregorio O.A."/>
            <person name="Collins S.B."/>
            <person name="Wespe N."/>
            <person name="Knight-Connoni V."/>
        </authorList>
    </citation>
    <scope>NUCLEOTIDE SEQUENCE [LARGE SCALE GENOMIC DNA]</scope>
    <source>
        <strain evidence="2 3">DSM 19942</strain>
    </source>
</reference>
<dbReference type="Proteomes" id="UP000577724">
    <property type="component" value="Unassembled WGS sequence"/>
</dbReference>
<evidence type="ECO:0000313" key="2">
    <source>
        <dbReference type="EMBL" id="NUU52694.1"/>
    </source>
</evidence>
<feature type="domain" description="VOC" evidence="1">
    <location>
        <begin position="11"/>
        <end position="139"/>
    </location>
</feature>
<keyword evidence="3" id="KW-1185">Reference proteome</keyword>
<sequence>MKKNFDIKRSVLHHVGITTGKIDEMILWYSQVLGTKINFEKENPAGNLPGVKGAWITNDKANHRIALIGIPGLQTVGSGTPHSSISHLAFEYDSLDDLLDTYIRLRDIGIKPIVTADQGISIAFYYKDPDGNTVELTMDTFGDWDKSTSFMQTAPSFSKLPMGKYVDVEKMLEAREQGASSDELHDRAYAGEFIPDYDMDPSKLF</sequence>
<evidence type="ECO:0000259" key="1">
    <source>
        <dbReference type="PROSITE" id="PS51819"/>
    </source>
</evidence>
<dbReference type="InterPro" id="IPR037523">
    <property type="entry name" value="VOC_core"/>
</dbReference>
<dbReference type="PANTHER" id="PTHR21366">
    <property type="entry name" value="GLYOXALASE FAMILY PROTEIN"/>
    <property type="match status" value="1"/>
</dbReference>
<dbReference type="InterPro" id="IPR050383">
    <property type="entry name" value="GlyoxalaseI/FosfomycinResist"/>
</dbReference>
<name>A0ABX2MG30_9BACL</name>
<dbReference type="Pfam" id="PF00903">
    <property type="entry name" value="Glyoxalase"/>
    <property type="match status" value="1"/>
</dbReference>
<dbReference type="RefSeq" id="WP_175380654.1">
    <property type="nucleotide sequence ID" value="NZ_CBCRYD010000020.1"/>
</dbReference>
<dbReference type="SUPFAM" id="SSF54593">
    <property type="entry name" value="Glyoxalase/Bleomycin resistance protein/Dihydroxybiphenyl dioxygenase"/>
    <property type="match status" value="1"/>
</dbReference>
<dbReference type="InterPro" id="IPR029068">
    <property type="entry name" value="Glyas_Bleomycin-R_OHBP_Dase"/>
</dbReference>
<protein>
    <submittedName>
        <fullName evidence="2">Biphenyl-2,3-diol 1,2-dioxygenase</fullName>
    </submittedName>
</protein>
<evidence type="ECO:0000313" key="3">
    <source>
        <dbReference type="Proteomes" id="UP000577724"/>
    </source>
</evidence>
<proteinExistence type="predicted"/>
<dbReference type="PROSITE" id="PS51819">
    <property type="entry name" value="VOC"/>
    <property type="match status" value="1"/>
</dbReference>
<dbReference type="EMBL" id="JABMCC010000078">
    <property type="protein sequence ID" value="NUU52694.1"/>
    <property type="molecule type" value="Genomic_DNA"/>
</dbReference>
<dbReference type="InterPro" id="IPR004360">
    <property type="entry name" value="Glyas_Fos-R_dOase_dom"/>
</dbReference>
<comment type="caution">
    <text evidence="2">The sequence shown here is derived from an EMBL/GenBank/DDBJ whole genome shotgun (WGS) entry which is preliminary data.</text>
</comment>
<dbReference type="GeneID" id="97129278"/>
<organism evidence="2 3">
    <name type="scientific">Paenibacillus taichungensis</name>
    <dbReference type="NCBI Taxonomy" id="484184"/>
    <lineage>
        <taxon>Bacteria</taxon>
        <taxon>Bacillati</taxon>
        <taxon>Bacillota</taxon>
        <taxon>Bacilli</taxon>
        <taxon>Bacillales</taxon>
        <taxon>Paenibacillaceae</taxon>
        <taxon>Paenibacillus</taxon>
    </lineage>
</organism>
<dbReference type="PANTHER" id="PTHR21366:SF14">
    <property type="entry name" value="GLYOXALASE DOMAIN-CONTAINING PROTEIN 5"/>
    <property type="match status" value="1"/>
</dbReference>